<dbReference type="RefSeq" id="WP_013705077.1">
    <property type="nucleotide sequence ID" value="NC_015388.1"/>
</dbReference>
<protein>
    <submittedName>
        <fullName evidence="1">Uncharacterized protein</fullName>
    </submittedName>
</protein>
<accession>F2NJ04</accession>
<reference evidence="2" key="2">
    <citation type="submission" date="2011-03" db="EMBL/GenBank/DDBJ databases">
        <title>The complete genome of Desulfobacca acetoxidans DSM 11109.</title>
        <authorList>
            <consortium name="US DOE Joint Genome Institute (JGI-PGF)"/>
            <person name="Lucas S."/>
            <person name="Copeland A."/>
            <person name="Lapidus A."/>
            <person name="Bruce D."/>
            <person name="Goodwin L."/>
            <person name="Pitluck S."/>
            <person name="Peters L."/>
            <person name="Kyrpides N."/>
            <person name="Mavromatis K."/>
            <person name="Ivanova N."/>
            <person name="Ovchinnikova G."/>
            <person name="Teshima H."/>
            <person name="Detter J.C."/>
            <person name="Han C."/>
            <person name="Land M."/>
            <person name="Hauser L."/>
            <person name="Markowitz V."/>
            <person name="Cheng J.-F."/>
            <person name="Hugenholtz P."/>
            <person name="Woyke T."/>
            <person name="Wu D."/>
            <person name="Spring S."/>
            <person name="Schueler E."/>
            <person name="Brambilla E."/>
            <person name="Klenk H.-P."/>
            <person name="Eisen J.A."/>
        </authorList>
    </citation>
    <scope>NUCLEOTIDE SEQUENCE [LARGE SCALE GENOMIC DNA]</scope>
    <source>
        <strain evidence="2">ATCC 700848 / DSM 11109 / ASRB2</strain>
    </source>
</reference>
<dbReference type="STRING" id="880072.Desac_0063"/>
<name>F2NJ04_DESAR</name>
<dbReference type="AlphaFoldDB" id="F2NJ04"/>
<evidence type="ECO:0000313" key="2">
    <source>
        <dbReference type="Proteomes" id="UP000000483"/>
    </source>
</evidence>
<dbReference type="HOGENOM" id="CLU_2860353_0_0_7"/>
<dbReference type="Proteomes" id="UP000000483">
    <property type="component" value="Chromosome"/>
</dbReference>
<sequence length="64" mass="6973">MAKISPALLKSACLIATGSPKQAFYNIWIEQDSQAFRVCKASGAGGPTPKVYRRFLAGMRLEAR</sequence>
<organism evidence="1 2">
    <name type="scientific">Desulfobacca acetoxidans (strain ATCC 700848 / DSM 11109 / ASRB2)</name>
    <dbReference type="NCBI Taxonomy" id="880072"/>
    <lineage>
        <taxon>Bacteria</taxon>
        <taxon>Pseudomonadati</taxon>
        <taxon>Thermodesulfobacteriota</taxon>
        <taxon>Desulfobaccia</taxon>
        <taxon>Desulfobaccales</taxon>
        <taxon>Desulfobaccaceae</taxon>
        <taxon>Desulfobacca</taxon>
    </lineage>
</organism>
<gene>
    <name evidence="1" type="ordered locus">Desac_0063</name>
</gene>
<dbReference type="EMBL" id="CP002629">
    <property type="protein sequence ID" value="AEB07962.1"/>
    <property type="molecule type" value="Genomic_DNA"/>
</dbReference>
<dbReference type="KEGG" id="dao:Desac_0063"/>
<reference evidence="1 2" key="1">
    <citation type="journal article" date="2011" name="Stand. Genomic Sci.">
        <title>Complete genome sequence of the acetate-degrading sulfate reducer Desulfobacca acetoxidans type strain (ASRB2).</title>
        <authorList>
            <person name="Goker M."/>
            <person name="Teshima H."/>
            <person name="Lapidus A."/>
            <person name="Nolan M."/>
            <person name="Lucas S."/>
            <person name="Hammon N."/>
            <person name="Deshpande S."/>
            <person name="Cheng J.F."/>
            <person name="Tapia R."/>
            <person name="Han C."/>
            <person name="Goodwin L."/>
            <person name="Pitluck S."/>
            <person name="Huntemann M."/>
            <person name="Liolios K."/>
            <person name="Ivanova N."/>
            <person name="Pagani I."/>
            <person name="Mavromatis K."/>
            <person name="Ovchinikova G."/>
            <person name="Pati A."/>
            <person name="Chen A."/>
            <person name="Palaniappan K."/>
            <person name="Land M."/>
            <person name="Hauser L."/>
            <person name="Brambilla E.M."/>
            <person name="Rohde M."/>
            <person name="Spring S."/>
            <person name="Detter J.C."/>
            <person name="Woyke T."/>
            <person name="Bristow J."/>
            <person name="Eisen J.A."/>
            <person name="Markowitz V."/>
            <person name="Hugenholtz P."/>
            <person name="Kyrpides N.C."/>
            <person name="Klenk H.P."/>
        </authorList>
    </citation>
    <scope>NUCLEOTIDE SEQUENCE [LARGE SCALE GENOMIC DNA]</scope>
    <source>
        <strain evidence="2">ATCC 700848 / DSM 11109 / ASRB2</strain>
    </source>
</reference>
<proteinExistence type="predicted"/>
<evidence type="ECO:0000313" key="1">
    <source>
        <dbReference type="EMBL" id="AEB07962.1"/>
    </source>
</evidence>
<keyword evidence="2" id="KW-1185">Reference proteome</keyword>